<feature type="chain" id="PRO_5011455698" evidence="7">
    <location>
        <begin position="21"/>
        <end position="685"/>
    </location>
</feature>
<dbReference type="InterPro" id="IPR011096">
    <property type="entry name" value="FTP_domain"/>
</dbReference>
<dbReference type="PANTHER" id="PTHR33794">
    <property type="entry name" value="BACILLOLYSIN"/>
    <property type="match status" value="1"/>
</dbReference>
<dbReference type="Pfam" id="PF07504">
    <property type="entry name" value="FTP"/>
    <property type="match status" value="1"/>
</dbReference>
<evidence type="ECO:0000259" key="8">
    <source>
        <dbReference type="Pfam" id="PF03413"/>
    </source>
</evidence>
<dbReference type="SUPFAM" id="SSF55486">
    <property type="entry name" value="Metalloproteases ('zincins'), catalytic domain"/>
    <property type="match status" value="1"/>
</dbReference>
<dbReference type="Pfam" id="PF18962">
    <property type="entry name" value="Por_Secre_tail"/>
    <property type="match status" value="1"/>
</dbReference>
<evidence type="ECO:0000256" key="1">
    <source>
        <dbReference type="ARBA" id="ARBA00022670"/>
    </source>
</evidence>
<keyword evidence="2" id="KW-0479">Metal-binding</keyword>
<evidence type="ECO:0000256" key="3">
    <source>
        <dbReference type="ARBA" id="ARBA00022729"/>
    </source>
</evidence>
<evidence type="ECO:0000256" key="7">
    <source>
        <dbReference type="SAM" id="SignalP"/>
    </source>
</evidence>
<dbReference type="InterPro" id="IPR026444">
    <property type="entry name" value="Secre_tail"/>
</dbReference>
<keyword evidence="6" id="KW-0482">Metalloprotease</keyword>
<name>A0A1G9B5D2_9FLAO</name>
<sequence length="685" mass="74957">MKLKLPLMALVAAFGFATNAQVSKNENAARKWITDHSKELGIKDYHTFKLNFVKKSLAGETLRFQQMINNVPVYHSEIVVHFNQNDKLSFTSESFDAAAKNITTTPSLSTDAALTASKESLKLNVSYTVDEKELIVAEINDQTKLVYRIVTNPANGKASWEVLVDAQTGTVLSTKDVAIYHRHEKNSIEQPKKTNSIVSMAPFAFVTGTAMVYLSDPLSAAHVAYGATGYVDGNDANTTQLAAARTAVTLPEIDLTAGIYKLKSSYVQIGDFETPNKGLFTRATSDFNFTRDNDGFEAVNVFYQLDKSLRYINETLGIVCKPSLNSGVLLYDPSGLDGDDNSHYVPSTERIAFGEGCVDDAEDADVIWHEFGHGVHDWLTNGSTSPYIGEGNGDYWAQSYSRSLNQWTSSDAAYNYMFSWDGHNTCWDGRTTNYAALYPGGLVGLQGGAAHTDGQIWATVLMKIWDAIGREKTDKMFLEGLVLTNSSSNQQNSARALRQAAIDMRYSCADVRTITQKFTAAGYTMPALLVVSAPETETVTVDAEGNYILGDFTSETIVYSPNCDVPAVQSPPPGTVFRAGTYVITMTSGTASDTFTLVVEPALGLNDNARANDIVVYPNPAVNEITIKGNLDTTDSISIYNMLGQKVIEKAIDSKEQKVDVSKLQSGVYTINFNNSKFSYKFVKN</sequence>
<dbReference type="Gene3D" id="3.10.450.490">
    <property type="match status" value="1"/>
</dbReference>
<dbReference type="RefSeq" id="WP_091397674.1">
    <property type="nucleotide sequence ID" value="NZ_BKAI01000007.1"/>
</dbReference>
<dbReference type="Pfam" id="PF03413">
    <property type="entry name" value="PepSY"/>
    <property type="match status" value="1"/>
</dbReference>
<evidence type="ECO:0000256" key="4">
    <source>
        <dbReference type="ARBA" id="ARBA00022801"/>
    </source>
</evidence>
<dbReference type="GO" id="GO:0006508">
    <property type="term" value="P:proteolysis"/>
    <property type="evidence" value="ECO:0007669"/>
    <property type="project" value="UniProtKB-KW"/>
</dbReference>
<evidence type="ECO:0000259" key="10">
    <source>
        <dbReference type="Pfam" id="PF18962"/>
    </source>
</evidence>
<evidence type="ECO:0000259" key="9">
    <source>
        <dbReference type="Pfam" id="PF07504"/>
    </source>
</evidence>
<dbReference type="NCBIfam" id="TIGR04183">
    <property type="entry name" value="Por_Secre_tail"/>
    <property type="match status" value="1"/>
</dbReference>
<dbReference type="Proteomes" id="UP000199580">
    <property type="component" value="Unassembled WGS sequence"/>
</dbReference>
<dbReference type="OrthoDB" id="5289240at2"/>
<evidence type="ECO:0000256" key="6">
    <source>
        <dbReference type="ARBA" id="ARBA00023049"/>
    </source>
</evidence>
<dbReference type="EMBL" id="FNEZ01000005">
    <property type="protein sequence ID" value="SDK34045.1"/>
    <property type="molecule type" value="Genomic_DNA"/>
</dbReference>
<feature type="domain" description="PepSY" evidence="8">
    <location>
        <begin position="129"/>
        <end position="174"/>
    </location>
</feature>
<protein>
    <submittedName>
        <fullName evidence="11">Por secretion system C-terminal sorting domain-containing protein</fullName>
    </submittedName>
</protein>
<evidence type="ECO:0000256" key="2">
    <source>
        <dbReference type="ARBA" id="ARBA00022723"/>
    </source>
</evidence>
<proteinExistence type="predicted"/>
<dbReference type="InterPro" id="IPR025711">
    <property type="entry name" value="PepSY"/>
</dbReference>
<accession>A0A1G9B5D2</accession>
<dbReference type="GO" id="GO:0008237">
    <property type="term" value="F:metallopeptidase activity"/>
    <property type="evidence" value="ECO:0007669"/>
    <property type="project" value="UniProtKB-KW"/>
</dbReference>
<evidence type="ECO:0000256" key="5">
    <source>
        <dbReference type="ARBA" id="ARBA00022833"/>
    </source>
</evidence>
<dbReference type="PANTHER" id="PTHR33794:SF1">
    <property type="entry name" value="BACILLOLYSIN"/>
    <property type="match status" value="1"/>
</dbReference>
<dbReference type="AlphaFoldDB" id="A0A1G9B5D2"/>
<dbReference type="STRING" id="1128970.SAMN04487935_3176"/>
<reference evidence="11 12" key="1">
    <citation type="submission" date="2016-10" db="EMBL/GenBank/DDBJ databases">
        <authorList>
            <person name="de Groot N.N."/>
        </authorList>
    </citation>
    <scope>NUCLEOTIDE SEQUENCE [LARGE SCALE GENOMIC DNA]</scope>
    <source>
        <strain evidence="11 12">CGMCC 1.10076</strain>
    </source>
</reference>
<gene>
    <name evidence="11" type="ORF">SAMN04487935_3176</name>
</gene>
<dbReference type="InterPro" id="IPR050728">
    <property type="entry name" value="Zinc_Metalloprotease_M4"/>
</dbReference>
<dbReference type="GO" id="GO:0046872">
    <property type="term" value="F:metal ion binding"/>
    <property type="evidence" value="ECO:0007669"/>
    <property type="project" value="UniProtKB-KW"/>
</dbReference>
<feature type="signal peptide" evidence="7">
    <location>
        <begin position="1"/>
        <end position="20"/>
    </location>
</feature>
<evidence type="ECO:0000313" key="12">
    <source>
        <dbReference type="Proteomes" id="UP000199580"/>
    </source>
</evidence>
<keyword evidence="3 7" id="KW-0732">Signal</keyword>
<keyword evidence="5" id="KW-0862">Zinc</keyword>
<organism evidence="11 12">
    <name type="scientific">Flavobacterium noncentrifugens</name>
    <dbReference type="NCBI Taxonomy" id="1128970"/>
    <lineage>
        <taxon>Bacteria</taxon>
        <taxon>Pseudomonadati</taxon>
        <taxon>Bacteroidota</taxon>
        <taxon>Flavobacteriia</taxon>
        <taxon>Flavobacteriales</taxon>
        <taxon>Flavobacteriaceae</taxon>
        <taxon>Flavobacterium</taxon>
    </lineage>
</organism>
<evidence type="ECO:0000313" key="11">
    <source>
        <dbReference type="EMBL" id="SDK34045.1"/>
    </source>
</evidence>
<feature type="domain" description="FTP" evidence="9">
    <location>
        <begin position="62"/>
        <end position="90"/>
    </location>
</feature>
<keyword evidence="12" id="KW-1185">Reference proteome</keyword>
<feature type="domain" description="Secretion system C-terminal sorting" evidence="10">
    <location>
        <begin position="616"/>
        <end position="678"/>
    </location>
</feature>
<keyword evidence="4" id="KW-0378">Hydrolase</keyword>
<keyword evidence="1" id="KW-0645">Protease</keyword>